<dbReference type="AlphaFoldDB" id="A0A8X6UX43"/>
<reference evidence="1" key="1">
    <citation type="submission" date="2020-08" db="EMBL/GenBank/DDBJ databases">
        <title>Multicomponent nature underlies the extraordinary mechanical properties of spider dragline silk.</title>
        <authorList>
            <person name="Kono N."/>
            <person name="Nakamura H."/>
            <person name="Mori M."/>
            <person name="Yoshida Y."/>
            <person name="Ohtoshi R."/>
            <person name="Malay A.D."/>
            <person name="Moran D.A.P."/>
            <person name="Tomita M."/>
            <person name="Numata K."/>
            <person name="Arakawa K."/>
        </authorList>
    </citation>
    <scope>NUCLEOTIDE SEQUENCE</scope>
</reference>
<comment type="caution">
    <text evidence="1">The sequence shown here is derived from an EMBL/GenBank/DDBJ whole genome shotgun (WGS) entry which is preliminary data.</text>
</comment>
<keyword evidence="2" id="KW-1185">Reference proteome</keyword>
<sequence>MHHRSTVGDGRFLPTSSDVTNQWPGLVSRMCWKQGLVKNVGASRFVALPDRQGCILTRTVESNQGGRFDGDEFVADSFRSGAKDVGANRRVARHMGRSEMWPLENAGKNEWVMADFSVTMVAVALGPQQIGRID</sequence>
<organism evidence="1 2">
    <name type="scientific">Trichonephila clavipes</name>
    <name type="common">Golden silk orbweaver</name>
    <name type="synonym">Nephila clavipes</name>
    <dbReference type="NCBI Taxonomy" id="2585209"/>
    <lineage>
        <taxon>Eukaryota</taxon>
        <taxon>Metazoa</taxon>
        <taxon>Ecdysozoa</taxon>
        <taxon>Arthropoda</taxon>
        <taxon>Chelicerata</taxon>
        <taxon>Arachnida</taxon>
        <taxon>Araneae</taxon>
        <taxon>Araneomorphae</taxon>
        <taxon>Entelegynae</taxon>
        <taxon>Araneoidea</taxon>
        <taxon>Nephilidae</taxon>
        <taxon>Trichonephila</taxon>
    </lineage>
</organism>
<accession>A0A8X6UX43</accession>
<name>A0A8X6UX43_TRICX</name>
<gene>
    <name evidence="1" type="ORF">TNCV_5107081</name>
</gene>
<protein>
    <submittedName>
        <fullName evidence="1">Uncharacterized protein</fullName>
    </submittedName>
</protein>
<evidence type="ECO:0000313" key="2">
    <source>
        <dbReference type="Proteomes" id="UP000887159"/>
    </source>
</evidence>
<proteinExistence type="predicted"/>
<dbReference type="EMBL" id="BMAU01021116">
    <property type="protein sequence ID" value="GFX91078.1"/>
    <property type="molecule type" value="Genomic_DNA"/>
</dbReference>
<dbReference type="Proteomes" id="UP000887159">
    <property type="component" value="Unassembled WGS sequence"/>
</dbReference>
<evidence type="ECO:0000313" key="1">
    <source>
        <dbReference type="EMBL" id="GFX91078.1"/>
    </source>
</evidence>